<protein>
    <recommendedName>
        <fullName evidence="3">Nuclear transport factor 2 family protein</fullName>
    </recommendedName>
</protein>
<gene>
    <name evidence="1" type="ORF">ACFSRY_09700</name>
</gene>
<dbReference type="Proteomes" id="UP001597544">
    <property type="component" value="Unassembled WGS sequence"/>
</dbReference>
<dbReference type="EMBL" id="JBHULU010000012">
    <property type="protein sequence ID" value="MFD2514139.1"/>
    <property type="molecule type" value="Genomic_DNA"/>
</dbReference>
<accession>A0ABW5IKF7</accession>
<evidence type="ECO:0000313" key="2">
    <source>
        <dbReference type="Proteomes" id="UP001597544"/>
    </source>
</evidence>
<reference evidence="2" key="1">
    <citation type="journal article" date="2019" name="Int. J. Syst. Evol. Microbiol.">
        <title>The Global Catalogue of Microorganisms (GCM) 10K type strain sequencing project: providing services to taxonomists for standard genome sequencing and annotation.</title>
        <authorList>
            <consortium name="The Broad Institute Genomics Platform"/>
            <consortium name="The Broad Institute Genome Sequencing Center for Infectious Disease"/>
            <person name="Wu L."/>
            <person name="Ma J."/>
        </authorList>
    </citation>
    <scope>NUCLEOTIDE SEQUENCE [LARGE SCALE GENOMIC DNA]</scope>
    <source>
        <strain evidence="2">KCTC 42498</strain>
    </source>
</reference>
<dbReference type="Gene3D" id="3.10.450.50">
    <property type="match status" value="1"/>
</dbReference>
<keyword evidence="2" id="KW-1185">Reference proteome</keyword>
<organism evidence="1 2">
    <name type="scientific">Pontibacter locisalis</name>
    <dbReference type="NCBI Taxonomy" id="1719035"/>
    <lineage>
        <taxon>Bacteria</taxon>
        <taxon>Pseudomonadati</taxon>
        <taxon>Bacteroidota</taxon>
        <taxon>Cytophagia</taxon>
        <taxon>Cytophagales</taxon>
        <taxon>Hymenobacteraceae</taxon>
        <taxon>Pontibacter</taxon>
    </lineage>
</organism>
<name>A0ABW5IKF7_9BACT</name>
<sequence length="132" mass="15226">MQELDQLTQELYSCVCFKKGEKPDLKKLKTLFFSSGKLINNSGSEPKEFTSEQFAKEVREQIEKGEIEAFHEQEVSHKTEVFGKVAQRFSTYEARFDEAHPEPLVVGVNCIQFIQVDGKWLISSMAWDDETK</sequence>
<dbReference type="RefSeq" id="WP_377506089.1">
    <property type="nucleotide sequence ID" value="NZ_JBHULU010000012.1"/>
</dbReference>
<proteinExistence type="predicted"/>
<evidence type="ECO:0008006" key="3">
    <source>
        <dbReference type="Google" id="ProtNLM"/>
    </source>
</evidence>
<evidence type="ECO:0000313" key="1">
    <source>
        <dbReference type="EMBL" id="MFD2514139.1"/>
    </source>
</evidence>
<comment type="caution">
    <text evidence="1">The sequence shown here is derived from an EMBL/GenBank/DDBJ whole genome shotgun (WGS) entry which is preliminary data.</text>
</comment>